<evidence type="ECO:0000256" key="3">
    <source>
        <dbReference type="ARBA" id="ARBA00022777"/>
    </source>
</evidence>
<dbReference type="GO" id="GO:0008887">
    <property type="term" value="F:glycerate kinase activity"/>
    <property type="evidence" value="ECO:0007669"/>
    <property type="project" value="UniProtKB-UniRule"/>
</dbReference>
<dbReference type="HOGENOM" id="CLU_028255_0_1_0"/>
<keyword evidence="3 4" id="KW-0418">Kinase</keyword>
<dbReference type="OrthoDB" id="9774290at2"/>
<evidence type="ECO:0000256" key="2">
    <source>
        <dbReference type="ARBA" id="ARBA00022679"/>
    </source>
</evidence>
<evidence type="ECO:0000313" key="5">
    <source>
        <dbReference type="EMBL" id="BAM04178.1"/>
    </source>
</evidence>
<dbReference type="AlphaFoldDB" id="I0IFZ0"/>
<dbReference type="Gene3D" id="3.90.1510.10">
    <property type="entry name" value="Glycerate kinase, domain 2"/>
    <property type="match status" value="1"/>
</dbReference>
<comment type="similarity">
    <text evidence="1 4">Belongs to the glycerate kinase type-1 family.</text>
</comment>
<evidence type="ECO:0000256" key="4">
    <source>
        <dbReference type="PIRNR" id="PIRNR006078"/>
    </source>
</evidence>
<evidence type="ECO:0000313" key="6">
    <source>
        <dbReference type="Proteomes" id="UP000007881"/>
    </source>
</evidence>
<gene>
    <name evidence="5" type="ordered locus">PSMK_20190</name>
</gene>
<dbReference type="InterPro" id="IPR036129">
    <property type="entry name" value="Glycerate_kinase_sf"/>
</dbReference>
<dbReference type="EMBL" id="AP012338">
    <property type="protein sequence ID" value="BAM04178.1"/>
    <property type="molecule type" value="Genomic_DNA"/>
</dbReference>
<sequence length="375" mass="36889">MRVLVCPDGFKDACTAAEAAGAIAAGLRRAGHEAVERPIADGGEGFAAAYAAAAGLEAADREALDPLGRPVRGRFWIGSVGGVRHAVLDLAEASGLERLDEAERDPWKTSTYGTGQLLSAALDAGAEEIVLGIGGSATHDGALGAAAALGAAVLRGDGSRVAQPTGADLASVSGIALGGLHPRLAGVRLRVACDVANPMTGPAGAARVYARQKGAAEADLPALDAGLCHLERVFREGLGVSVATRAGAGAAGGFGGGAVALLGAELVPGADLLLDAVGFDRRLGGFDLVVTGEGMLDGQTGSGKAVAAVTRRSAAAGVPVVALCGRVEVEDPATLGLRAAVAVGAGLPAAESIRRVLELLEESAARIGGSAGAGR</sequence>
<dbReference type="InterPro" id="IPR018197">
    <property type="entry name" value="Glycerate_kinase_RE-like"/>
</dbReference>
<keyword evidence="6" id="KW-1185">Reference proteome</keyword>
<protein>
    <submittedName>
        <fullName evidence="5">Glycerate kinase</fullName>
        <ecNumber evidence="5">2.7.1.31</ecNumber>
    </submittedName>
</protein>
<dbReference type="GO" id="GO:0031388">
    <property type="term" value="P:organic acid phosphorylation"/>
    <property type="evidence" value="ECO:0007669"/>
    <property type="project" value="UniProtKB-UniRule"/>
</dbReference>
<dbReference type="InterPro" id="IPR004381">
    <property type="entry name" value="Glycerate_kinase"/>
</dbReference>
<dbReference type="SUPFAM" id="SSF110738">
    <property type="entry name" value="Glycerate kinase I"/>
    <property type="match status" value="1"/>
</dbReference>
<dbReference type="PIRSF" id="PIRSF006078">
    <property type="entry name" value="GlxK"/>
    <property type="match status" value="1"/>
</dbReference>
<dbReference type="Gene3D" id="3.40.50.10350">
    <property type="entry name" value="Glycerate kinase, domain 1"/>
    <property type="match status" value="1"/>
</dbReference>
<evidence type="ECO:0000256" key="1">
    <source>
        <dbReference type="ARBA" id="ARBA00006284"/>
    </source>
</evidence>
<dbReference type="NCBIfam" id="TIGR00045">
    <property type="entry name" value="glycerate kinase"/>
    <property type="match status" value="1"/>
</dbReference>
<dbReference type="PANTHER" id="PTHR21599">
    <property type="entry name" value="GLYCERATE KINASE"/>
    <property type="match status" value="1"/>
</dbReference>
<dbReference type="STRING" id="1142394.PSMK_20190"/>
<dbReference type="KEGG" id="phm:PSMK_20190"/>
<dbReference type="RefSeq" id="WP_014437396.1">
    <property type="nucleotide sequence ID" value="NC_017080.1"/>
</dbReference>
<organism evidence="5 6">
    <name type="scientific">Phycisphaera mikurensis (strain NBRC 102666 / KCTC 22515 / FYK2301M01)</name>
    <dbReference type="NCBI Taxonomy" id="1142394"/>
    <lineage>
        <taxon>Bacteria</taxon>
        <taxon>Pseudomonadati</taxon>
        <taxon>Planctomycetota</taxon>
        <taxon>Phycisphaerae</taxon>
        <taxon>Phycisphaerales</taxon>
        <taxon>Phycisphaeraceae</taxon>
        <taxon>Phycisphaera</taxon>
    </lineage>
</organism>
<keyword evidence="2 4" id="KW-0808">Transferase</keyword>
<dbReference type="Pfam" id="PF02595">
    <property type="entry name" value="Gly_kinase"/>
    <property type="match status" value="1"/>
</dbReference>
<reference evidence="5 6" key="1">
    <citation type="submission" date="2012-02" db="EMBL/GenBank/DDBJ databases">
        <title>Complete genome sequence of Phycisphaera mikurensis NBRC 102666.</title>
        <authorList>
            <person name="Ankai A."/>
            <person name="Hosoyama A."/>
            <person name="Terui Y."/>
            <person name="Sekine M."/>
            <person name="Fukai R."/>
            <person name="Kato Y."/>
            <person name="Nakamura S."/>
            <person name="Yamada-Narita S."/>
            <person name="Kawakoshi A."/>
            <person name="Fukunaga Y."/>
            <person name="Yamazaki S."/>
            <person name="Fujita N."/>
        </authorList>
    </citation>
    <scope>NUCLEOTIDE SEQUENCE [LARGE SCALE GENOMIC DNA]</scope>
    <source>
        <strain evidence="6">NBRC 102666 / KCTC 22515 / FYK2301M01</strain>
    </source>
</reference>
<dbReference type="Proteomes" id="UP000007881">
    <property type="component" value="Chromosome"/>
</dbReference>
<dbReference type="eggNOG" id="COG1929">
    <property type="taxonomic scope" value="Bacteria"/>
</dbReference>
<accession>I0IFZ0</accession>
<proteinExistence type="inferred from homology"/>
<dbReference type="EC" id="2.7.1.31" evidence="5"/>
<name>I0IFZ0_PHYMF</name>
<dbReference type="InterPro" id="IPR018193">
    <property type="entry name" value="Glyc_kinase_flavodox-like_fold"/>
</dbReference>
<dbReference type="PANTHER" id="PTHR21599:SF0">
    <property type="entry name" value="GLYCERATE KINASE"/>
    <property type="match status" value="1"/>
</dbReference>